<protein>
    <submittedName>
        <fullName evidence="2">Plasmid stabilization system protein</fullName>
    </submittedName>
</protein>
<evidence type="ECO:0000313" key="3">
    <source>
        <dbReference type="Proteomes" id="UP000046176"/>
    </source>
</evidence>
<proteinExistence type="predicted"/>
<dbReference type="Pfam" id="PF05016">
    <property type="entry name" value="ParE_toxin"/>
    <property type="match status" value="1"/>
</dbReference>
<evidence type="ECO:0000256" key="1">
    <source>
        <dbReference type="ARBA" id="ARBA00022649"/>
    </source>
</evidence>
<dbReference type="AlphaFoldDB" id="A0A0T7F9D7"/>
<name>A0A0T7F9D7_NEOGA</name>
<evidence type="ECO:0000313" key="2">
    <source>
        <dbReference type="EMBL" id="CDZ31561.1"/>
    </source>
</evidence>
<dbReference type="RefSeq" id="WP_046664651.1">
    <property type="nucleotide sequence ID" value="NZ_CCRH01000001.1"/>
</dbReference>
<dbReference type="OrthoDB" id="595470at2"/>
<accession>A0A0T7F9D7</accession>
<organism evidence="2 3">
    <name type="scientific">Neorhizobium galegae bv. officinalis</name>
    <dbReference type="NCBI Taxonomy" id="323656"/>
    <lineage>
        <taxon>Bacteria</taxon>
        <taxon>Pseudomonadati</taxon>
        <taxon>Pseudomonadota</taxon>
        <taxon>Alphaproteobacteria</taxon>
        <taxon>Hyphomicrobiales</taxon>
        <taxon>Rhizobiaceae</taxon>
        <taxon>Rhizobium/Agrobacterium group</taxon>
        <taxon>Neorhizobium</taxon>
    </lineage>
</organism>
<keyword evidence="1" id="KW-1277">Toxin-antitoxin system</keyword>
<dbReference type="Proteomes" id="UP000046176">
    <property type="component" value="Unassembled WGS sequence"/>
</dbReference>
<dbReference type="Gene3D" id="3.30.2310.20">
    <property type="entry name" value="RelE-like"/>
    <property type="match status" value="1"/>
</dbReference>
<dbReference type="InterPro" id="IPR035093">
    <property type="entry name" value="RelE/ParE_toxin_dom_sf"/>
</dbReference>
<sequence>MPRATVRLSPSAERWFLIYIAELAAQNPAAARKILARLAKLKEGLARFSEMTERGLIPGSRRIVMRPLILTARVRKGVVEIASIRHERQKDAQAPSDFKSGDET</sequence>
<dbReference type="EMBL" id="CCRH01000001">
    <property type="protein sequence ID" value="CDZ31561.1"/>
    <property type="molecule type" value="Genomic_DNA"/>
</dbReference>
<reference evidence="2 3" key="1">
    <citation type="submission" date="2014-08" db="EMBL/GenBank/DDBJ databases">
        <authorList>
            <person name="Chen Y.-H."/>
        </authorList>
    </citation>
    <scope>NUCLEOTIDE SEQUENCE [LARGE SCALE GENOMIC DNA]</scope>
</reference>
<gene>
    <name evidence="2" type="ORF">NGAL_HAMBI1145_03230</name>
</gene>
<dbReference type="InterPro" id="IPR007712">
    <property type="entry name" value="RelE/ParE_toxin"/>
</dbReference>